<evidence type="ECO:0000256" key="1">
    <source>
        <dbReference type="RuleBase" id="RU004430"/>
    </source>
</evidence>
<sequence length="202" mass="22950">MNLDLLLFYLFSFLSLISSLMVIGLSNAVHSVLFLILVFCNMAGLLLMLGAEFLSFLLLIVYVGAIAVLFLFVVMMLNIKTDPIKLNLYSISPIGLLIFIILFNQFTISIYGFDLTKIEQKEISLVSWVLENNYLTNIKVIGTVFYTNYSLLFLLCGIVLLIAMIGAIVLTMHQRKDVKKQRIEIQLARNPSKIIKFVEIRN</sequence>
<keyword evidence="1" id="KW-1278">Translocase</keyword>
<dbReference type="AlphaFoldDB" id="A0A2H4QI40"/>
<dbReference type="RefSeq" id="YP_009445896.1">
    <property type="nucleotide sequence ID" value="NC_036431.1"/>
</dbReference>
<dbReference type="Pfam" id="PF00499">
    <property type="entry name" value="Oxidored_q3"/>
    <property type="match status" value="1"/>
</dbReference>
<gene>
    <name evidence="2" type="primary">nad6</name>
</gene>
<feature type="transmembrane region" description="Helical" evidence="1">
    <location>
        <begin position="56"/>
        <end position="79"/>
    </location>
</feature>
<keyword evidence="2" id="KW-0560">Oxidoreductase</keyword>
<keyword evidence="1" id="KW-0812">Transmembrane</keyword>
<dbReference type="GO" id="GO:0031966">
    <property type="term" value="C:mitochondrial membrane"/>
    <property type="evidence" value="ECO:0007669"/>
    <property type="project" value="UniProtKB-SubCell"/>
</dbReference>
<keyword evidence="1" id="KW-0813">Transport</keyword>
<dbReference type="GeneID" id="35117535"/>
<feature type="transmembrane region" description="Helical" evidence="1">
    <location>
        <begin position="149"/>
        <end position="172"/>
    </location>
</feature>
<proteinExistence type="inferred from homology"/>
<keyword evidence="1" id="KW-0830">Ubiquinone</keyword>
<dbReference type="InterPro" id="IPR001457">
    <property type="entry name" value="NADH_UbQ/plastoQ_OxRdtase_su6"/>
</dbReference>
<evidence type="ECO:0000313" key="2">
    <source>
        <dbReference type="EMBL" id="ATX68837.1"/>
    </source>
</evidence>
<dbReference type="GO" id="GO:0008137">
    <property type="term" value="F:NADH dehydrogenase (ubiquinone) activity"/>
    <property type="evidence" value="ECO:0007669"/>
    <property type="project" value="UniProtKB-UniRule"/>
</dbReference>
<feature type="transmembrane region" description="Helical" evidence="1">
    <location>
        <begin position="6"/>
        <end position="25"/>
    </location>
</feature>
<name>A0A2H4QI40_9FLOR</name>
<dbReference type="InterPro" id="IPR042106">
    <property type="entry name" value="Nuo/plastoQ_OxRdtase_6_NuoJ"/>
</dbReference>
<geneLocation type="mitochondrion" evidence="2"/>
<dbReference type="GO" id="GO:0016491">
    <property type="term" value="F:oxidoreductase activity"/>
    <property type="evidence" value="ECO:0007669"/>
    <property type="project" value="UniProtKB-KW"/>
</dbReference>
<protein>
    <recommendedName>
        <fullName evidence="1">NADH-ubiquinone oxidoreductase chain 6</fullName>
        <ecNumber evidence="1">7.1.1.2</ecNumber>
    </recommendedName>
</protein>
<comment type="similarity">
    <text evidence="1">Belongs to the complex I subunit 6 family.</text>
</comment>
<keyword evidence="1" id="KW-1133">Transmembrane helix</keyword>
<comment type="function">
    <text evidence="1">Core subunit of the mitochondrial membrane respiratory chain NADH dehydrogenase (Complex I) which catalyzes electron transfer from NADH through the respiratory chain, using ubiquinone as an electron acceptor. Essential for the catalytic activity and assembly of complex I.</text>
</comment>
<accession>A0A2H4QI40</accession>
<feature type="transmembrane region" description="Helical" evidence="1">
    <location>
        <begin position="91"/>
        <end position="113"/>
    </location>
</feature>
<dbReference type="NCBIfam" id="NF005164">
    <property type="entry name" value="PRK06638.1-4"/>
    <property type="match status" value="1"/>
</dbReference>
<keyword evidence="1" id="KW-0249">Electron transport</keyword>
<dbReference type="PANTHER" id="PTHR33269">
    <property type="entry name" value="NADH-UBIQUINONE OXIDOREDUCTASE CHAIN 6"/>
    <property type="match status" value="1"/>
</dbReference>
<dbReference type="EMBL" id="MF680514">
    <property type="protein sequence ID" value="ATX68837.1"/>
    <property type="molecule type" value="Genomic_DNA"/>
</dbReference>
<keyword evidence="1" id="KW-0472">Membrane</keyword>
<dbReference type="EC" id="7.1.1.2" evidence="1"/>
<feature type="transmembrane region" description="Helical" evidence="1">
    <location>
        <begin position="32"/>
        <end position="50"/>
    </location>
</feature>
<organism evidence="2">
    <name type="scientific">Betaphycus gelatinus</name>
    <dbReference type="NCBI Taxonomy" id="1191690"/>
    <lineage>
        <taxon>Eukaryota</taxon>
        <taxon>Rhodophyta</taxon>
        <taxon>Florideophyceae</taxon>
        <taxon>Rhodymeniophycidae</taxon>
        <taxon>Gigartinales</taxon>
        <taxon>Solieriaceae</taxon>
        <taxon>Betaphycus</taxon>
    </lineage>
</organism>
<keyword evidence="1" id="KW-0520">NAD</keyword>
<keyword evidence="1 2" id="KW-0496">Mitochondrion</keyword>
<dbReference type="Gene3D" id="1.20.120.1200">
    <property type="entry name" value="NADH-ubiquinone/plastoquinone oxidoreductase chain 6, subunit NuoJ"/>
    <property type="match status" value="1"/>
</dbReference>
<comment type="catalytic activity">
    <reaction evidence="1">
        <text>a ubiquinone + NADH + 5 H(+)(in) = a ubiquinol + NAD(+) + 4 H(+)(out)</text>
        <dbReference type="Rhea" id="RHEA:29091"/>
        <dbReference type="Rhea" id="RHEA-COMP:9565"/>
        <dbReference type="Rhea" id="RHEA-COMP:9566"/>
        <dbReference type="ChEBI" id="CHEBI:15378"/>
        <dbReference type="ChEBI" id="CHEBI:16389"/>
        <dbReference type="ChEBI" id="CHEBI:17976"/>
        <dbReference type="ChEBI" id="CHEBI:57540"/>
        <dbReference type="ChEBI" id="CHEBI:57945"/>
        <dbReference type="EC" id="7.1.1.2"/>
    </reaction>
</comment>
<keyword evidence="1" id="KW-0679">Respiratory chain</keyword>
<comment type="subcellular location">
    <subcellularLocation>
        <location evidence="1">Mitochondrion membrane</location>
        <topology evidence="1">Multi-pass membrane protein</topology>
    </subcellularLocation>
</comment>
<reference evidence="2" key="1">
    <citation type="submission" date="2017-08" db="EMBL/GenBank/DDBJ databases">
        <title>Systematics and comparative genomics of Betaphycus, Kappaphycus and Eucheuma (Solieriaceae, Rhodophyta) base on mitochondrial genome.</title>
        <authorList>
            <person name="Li Y."/>
            <person name="Liu N."/>
            <person name="Wang X."/>
            <person name="Tang X."/>
            <person name="Zhang L."/>
            <person name="Meinita M.D.N."/>
            <person name="Wang G."/>
            <person name="Yin H."/>
            <person name="Liu C."/>
            <person name="Jin Y."/>
            <person name="Wang H."/>
            <person name="Chi S."/>
            <person name="Liu T."/>
        </authorList>
    </citation>
    <scope>NUCLEOTIDE SEQUENCE</scope>
</reference>
<dbReference type="PANTHER" id="PTHR33269:SF17">
    <property type="entry name" value="NADH-UBIQUINONE OXIDOREDUCTASE CHAIN 6"/>
    <property type="match status" value="1"/>
</dbReference>